<dbReference type="Proteomes" id="UP001165378">
    <property type="component" value="Unassembled WGS sequence"/>
</dbReference>
<dbReference type="RefSeq" id="WP_235058385.1">
    <property type="nucleotide sequence ID" value="NZ_JAKFHA010000053.1"/>
</dbReference>
<proteinExistence type="predicted"/>
<dbReference type="EMBL" id="JAKFHA010000053">
    <property type="protein sequence ID" value="MCF2533617.1"/>
    <property type="molecule type" value="Genomic_DNA"/>
</dbReference>
<comment type="caution">
    <text evidence="1">The sequence shown here is derived from an EMBL/GenBank/DDBJ whole genome shotgun (WGS) entry which is preliminary data.</text>
</comment>
<reference evidence="1" key="1">
    <citation type="submission" date="2022-01" db="EMBL/GenBank/DDBJ databases">
        <title>Genome-Based Taxonomic Classification of the Phylum Actinobacteria.</title>
        <authorList>
            <person name="Gao Y."/>
        </authorList>
    </citation>
    <scope>NUCLEOTIDE SEQUENCE</scope>
    <source>
        <strain evidence="1">KLBMP 8922</strain>
    </source>
</reference>
<evidence type="ECO:0000313" key="2">
    <source>
        <dbReference type="Proteomes" id="UP001165378"/>
    </source>
</evidence>
<accession>A0AA41Q995</accession>
<name>A0AA41Q995_9ACTN</name>
<evidence type="ECO:0000313" key="1">
    <source>
        <dbReference type="EMBL" id="MCF2533617.1"/>
    </source>
</evidence>
<dbReference type="AlphaFoldDB" id="A0AA41Q995"/>
<gene>
    <name evidence="1" type="ORF">LZ495_41255</name>
</gene>
<protein>
    <submittedName>
        <fullName evidence="1">Uncharacterized protein</fullName>
    </submittedName>
</protein>
<organism evidence="1 2">
    <name type="scientific">Yinghuangia soli</name>
    <dbReference type="NCBI Taxonomy" id="2908204"/>
    <lineage>
        <taxon>Bacteria</taxon>
        <taxon>Bacillati</taxon>
        <taxon>Actinomycetota</taxon>
        <taxon>Actinomycetes</taxon>
        <taxon>Kitasatosporales</taxon>
        <taxon>Streptomycetaceae</taxon>
        <taxon>Yinghuangia</taxon>
    </lineage>
</organism>
<keyword evidence="2" id="KW-1185">Reference proteome</keyword>
<sequence length="188" mass="20197">MPLHSLARLTHALASGQVDGLVDADGWRAIAQSLVGLGCDWPALAELSAEVSGPEDTPDGPDDLDGLDRLDAAVARLAAQARQVRGDAAELPFWDAVCGLVGRLWRLGSCDTISAVYRLDALWWTARDFDRSSGRGLQLIWSGMTLKEVSDHADVRSDAAVLLADADRLIPADVRDVQLCEVVLDALR</sequence>